<name>A0ABT2YAC0_9BURK</name>
<dbReference type="EMBL" id="JAJIRN010000002">
    <property type="protein sequence ID" value="MCV2367254.1"/>
    <property type="molecule type" value="Genomic_DNA"/>
</dbReference>
<organism evidence="13 14">
    <name type="scientific">Roseateles oligotrophus</name>
    <dbReference type="NCBI Taxonomy" id="1769250"/>
    <lineage>
        <taxon>Bacteria</taxon>
        <taxon>Pseudomonadati</taxon>
        <taxon>Pseudomonadota</taxon>
        <taxon>Betaproteobacteria</taxon>
        <taxon>Burkholderiales</taxon>
        <taxon>Sphaerotilaceae</taxon>
        <taxon>Roseateles</taxon>
    </lineage>
</organism>
<protein>
    <submittedName>
        <fullName evidence="13">TonB-dependent receptor</fullName>
    </submittedName>
</protein>
<dbReference type="Proteomes" id="UP001209701">
    <property type="component" value="Unassembled WGS sequence"/>
</dbReference>
<keyword evidence="8 9" id="KW-0998">Cell outer membrane</keyword>
<evidence type="ECO:0000256" key="5">
    <source>
        <dbReference type="ARBA" id="ARBA00022692"/>
    </source>
</evidence>
<feature type="signal peptide" evidence="11">
    <location>
        <begin position="1"/>
        <end position="35"/>
    </location>
</feature>
<comment type="subcellular location">
    <subcellularLocation>
        <location evidence="1 9">Cell outer membrane</location>
        <topology evidence="1 9">Multi-pass membrane protein</topology>
    </subcellularLocation>
</comment>
<evidence type="ECO:0000256" key="1">
    <source>
        <dbReference type="ARBA" id="ARBA00004571"/>
    </source>
</evidence>
<keyword evidence="6 9" id="KW-0472">Membrane</keyword>
<keyword evidence="7 13" id="KW-0675">Receptor</keyword>
<dbReference type="Gene3D" id="2.40.170.20">
    <property type="entry name" value="TonB-dependent receptor, beta-barrel domain"/>
    <property type="match status" value="1"/>
</dbReference>
<dbReference type="Gene3D" id="2.170.130.10">
    <property type="entry name" value="TonB-dependent receptor, plug domain"/>
    <property type="match status" value="1"/>
</dbReference>
<dbReference type="InterPro" id="IPR037066">
    <property type="entry name" value="Plug_dom_sf"/>
</dbReference>
<evidence type="ECO:0000256" key="6">
    <source>
        <dbReference type="ARBA" id="ARBA00023136"/>
    </source>
</evidence>
<feature type="compositionally biased region" description="Polar residues" evidence="10">
    <location>
        <begin position="514"/>
        <end position="528"/>
    </location>
</feature>
<feature type="chain" id="PRO_5045170593" evidence="11">
    <location>
        <begin position="36"/>
        <end position="1063"/>
    </location>
</feature>
<evidence type="ECO:0000256" key="4">
    <source>
        <dbReference type="ARBA" id="ARBA00022452"/>
    </source>
</evidence>
<evidence type="ECO:0000256" key="3">
    <source>
        <dbReference type="ARBA" id="ARBA00022448"/>
    </source>
</evidence>
<keyword evidence="5 9" id="KW-0812">Transmembrane</keyword>
<dbReference type="Pfam" id="PF07715">
    <property type="entry name" value="Plug"/>
    <property type="match status" value="1"/>
</dbReference>
<evidence type="ECO:0000256" key="8">
    <source>
        <dbReference type="ARBA" id="ARBA00023237"/>
    </source>
</evidence>
<keyword evidence="11" id="KW-0732">Signal</keyword>
<dbReference type="NCBIfam" id="TIGR01782">
    <property type="entry name" value="TonB-Xanth-Caul"/>
    <property type="match status" value="1"/>
</dbReference>
<keyword evidence="3 9" id="KW-0813">Transport</keyword>
<feature type="compositionally biased region" description="Polar residues" evidence="10">
    <location>
        <begin position="818"/>
        <end position="827"/>
    </location>
</feature>
<dbReference type="RefSeq" id="WP_263569885.1">
    <property type="nucleotide sequence ID" value="NZ_JAJIRN010000002.1"/>
</dbReference>
<evidence type="ECO:0000256" key="7">
    <source>
        <dbReference type="ARBA" id="ARBA00023170"/>
    </source>
</evidence>
<evidence type="ECO:0000256" key="9">
    <source>
        <dbReference type="PROSITE-ProRule" id="PRU01360"/>
    </source>
</evidence>
<dbReference type="InterPro" id="IPR012910">
    <property type="entry name" value="Plug_dom"/>
</dbReference>
<keyword evidence="14" id="KW-1185">Reference proteome</keyword>
<evidence type="ECO:0000256" key="10">
    <source>
        <dbReference type="SAM" id="MobiDB-lite"/>
    </source>
</evidence>
<evidence type="ECO:0000313" key="14">
    <source>
        <dbReference type="Proteomes" id="UP001209701"/>
    </source>
</evidence>
<proteinExistence type="inferred from homology"/>
<gene>
    <name evidence="13" type="ORF">LNV07_03985</name>
</gene>
<evidence type="ECO:0000256" key="11">
    <source>
        <dbReference type="SAM" id="SignalP"/>
    </source>
</evidence>
<dbReference type="InterPro" id="IPR039426">
    <property type="entry name" value="TonB-dep_rcpt-like"/>
</dbReference>
<dbReference type="PANTHER" id="PTHR40980:SF3">
    <property type="entry name" value="TONB-DEPENDENT RECEPTOR-LIKE BETA-BARREL DOMAIN-CONTAINING PROTEIN"/>
    <property type="match status" value="1"/>
</dbReference>
<evidence type="ECO:0000256" key="2">
    <source>
        <dbReference type="ARBA" id="ARBA00009810"/>
    </source>
</evidence>
<comment type="similarity">
    <text evidence="2 9">Belongs to the TonB-dependent receptor family.</text>
</comment>
<feature type="domain" description="TonB-dependent receptor plug" evidence="12">
    <location>
        <begin position="87"/>
        <end position="193"/>
    </location>
</feature>
<evidence type="ECO:0000313" key="13">
    <source>
        <dbReference type="EMBL" id="MCV2367254.1"/>
    </source>
</evidence>
<feature type="region of interest" description="Disordered" evidence="10">
    <location>
        <begin position="506"/>
        <end position="536"/>
    </location>
</feature>
<reference evidence="13 14" key="1">
    <citation type="submission" date="2021-11" db="EMBL/GenBank/DDBJ databases">
        <authorList>
            <person name="Liang Q."/>
            <person name="Mou H."/>
            <person name="Liu Z."/>
        </authorList>
    </citation>
    <scope>NUCLEOTIDE SEQUENCE [LARGE SCALE GENOMIC DNA]</scope>
    <source>
        <strain evidence="13 14">CHU3</strain>
    </source>
</reference>
<dbReference type="InterPro" id="IPR010104">
    <property type="entry name" value="TonB_rcpt_bac"/>
</dbReference>
<dbReference type="InterPro" id="IPR036942">
    <property type="entry name" value="Beta-barrel_TonB_sf"/>
</dbReference>
<dbReference type="PROSITE" id="PS52016">
    <property type="entry name" value="TONB_DEPENDENT_REC_3"/>
    <property type="match status" value="1"/>
</dbReference>
<sequence length="1063" mass="114744">MKKNTGRSTPAMRLRRGTAVAIAALFANGALMAQAAPETAPTEKEAADLTTAADLKANAKTKEADTTLETIRIVGTRKSIASAIGRKREAGTVTDSIVAEDIGQFPDKNVGEALSRITGVQLSREFGEGSQVSIRGVEPDLNRIEINGASVLGTGGGGGRGAELRELASELIASIDVVKGSTADLTEGGIGGTVQITTRKPFDFKERTIATTISGESASSRGGVQPRASLLLADKFFDGRLGLMGNFVYDNVLTRNDYARNTSWNLLRDWDFAADKTLTSMDPAVAAVNARTGCTAAAGLSANQITDCNRQWFDYAPRISRYGIWTRDHKRSSAELTAQFKINDALNVYSSYQANTQAQRLNDRNYGTDLIATTRLSTPGTAPVYNMATGVPSRAGTCTAIGANTTPAGMVVNKHHVDEYVVGGCNFVAGAGGQGAFSTAARDFELDIKSKYATAGFNYKGQGLSIDGMLVDSSSKYSSESNSVILTQNAPGLKVSLDSQRLPSFTFPAGSDPESASSYVQAQLQYRPSETDNKEKQAKLDLKYDLDKGIFSKLWVGVQARDASSEQYNGGGYLASNGANLGSSADDVAVLGANINQTLVYDPFFTGTAQRAPDAQGFINSNFSTRYIDAAGMAALVQTVRERSPGKFFDGYSGVSGLPSSWMAPSYKDAKVFFDTSNFNHGNVREAKGSDGLLYPQLPAFKVEEKIKSAYLRMDFDAELFGSEISGNFGGRYTETHDTSTGSYSYRVRRAASNAAGYSDFVVSNSIVSVDNKYSDFLPSFNAATWLMPNKLVARVGLAKVMARPAINLLAPNATCTEGSNSPQFNGDGSADDCTAGNPDLEPYRATKTDFSLEYYPGRDSQLSLALFQNDIDTYVRNNVKRENVDLFGNGKLFDVTQPVNGRGATTRGLELTARTAFTFLPGWLGGFGGDVNYTRMDYEYSAGNELLNILDGTVLPYPGMSKNSYNLALWYDEGQFNGRIAYNYRDAYYTGGNDVSGNPNFTDKTGYLDAKIQYRMSKNFTFSLEGKNLTDQAQTTYSGDLYRVNELAFSGRRYFASVSYKY</sequence>
<dbReference type="PANTHER" id="PTHR40980">
    <property type="entry name" value="PLUG DOMAIN-CONTAINING PROTEIN"/>
    <property type="match status" value="1"/>
</dbReference>
<keyword evidence="4 9" id="KW-1134">Transmembrane beta strand</keyword>
<accession>A0ABT2YAC0</accession>
<dbReference type="SUPFAM" id="SSF56935">
    <property type="entry name" value="Porins"/>
    <property type="match status" value="1"/>
</dbReference>
<feature type="region of interest" description="Disordered" evidence="10">
    <location>
        <begin position="818"/>
        <end position="839"/>
    </location>
</feature>
<evidence type="ECO:0000259" key="12">
    <source>
        <dbReference type="Pfam" id="PF07715"/>
    </source>
</evidence>
<comment type="caution">
    <text evidence="13">The sequence shown here is derived from an EMBL/GenBank/DDBJ whole genome shotgun (WGS) entry which is preliminary data.</text>
</comment>